<dbReference type="EMBL" id="CP024091">
    <property type="protein sequence ID" value="ATP57952.1"/>
    <property type="molecule type" value="Genomic_DNA"/>
</dbReference>
<dbReference type="InterPro" id="IPR050194">
    <property type="entry name" value="Glycosyltransferase_grp1"/>
</dbReference>
<dbReference type="PANTHER" id="PTHR45947:SF3">
    <property type="entry name" value="SULFOQUINOVOSYL TRANSFERASE SQD2"/>
    <property type="match status" value="1"/>
</dbReference>
<dbReference type="OrthoDB" id="9811902at2"/>
<organism evidence="2 3">
    <name type="scientific">Pedobacter ginsengisoli</name>
    <dbReference type="NCBI Taxonomy" id="363852"/>
    <lineage>
        <taxon>Bacteria</taxon>
        <taxon>Pseudomonadati</taxon>
        <taxon>Bacteroidota</taxon>
        <taxon>Sphingobacteriia</taxon>
        <taxon>Sphingobacteriales</taxon>
        <taxon>Sphingobacteriaceae</taxon>
        <taxon>Pedobacter</taxon>
    </lineage>
</organism>
<keyword evidence="3" id="KW-1185">Reference proteome</keyword>
<dbReference type="RefSeq" id="WP_099439860.1">
    <property type="nucleotide sequence ID" value="NZ_CP024091.1"/>
</dbReference>
<dbReference type="AlphaFoldDB" id="A0A2D1U8Q2"/>
<sequence length="389" mass="44587">MKKLLYFSFYFEPDLCAGSFRNSPLAKELANQIEGKAEIDVITTLPNRYGTFDASAPAFEDRGNIKIYRILIPKHKSGFMDQINSFKTYFIEANRLIKDKKYDMVFSSSSRLFTAYLGYRFAKRQGIPLYLDIRDIFIDTMKDVLKNPILKAGVMPVLKIIERKVFSYATHINLISGGFKSYFEKFKQPKYSYFSNGIDPEFLNLAATSAKDRPYKLITYAGNLGEGQGLHIIVPPAAKALGEGYRFLIIGDGGVKQKLIDEIERLQLTNVEIRKPVPRKELLEIYDDSDFLFLHLNDYDAFKKVLPSKIFELGAYDKPIIAGVAGFANQFIDENIPNRILFLPGQVDEMVRQLGEYKYHTAFRNEFKAKFKRDVINTQMAKSIIENLP</sequence>
<dbReference type="GO" id="GO:0016757">
    <property type="term" value="F:glycosyltransferase activity"/>
    <property type="evidence" value="ECO:0007669"/>
    <property type="project" value="InterPro"/>
</dbReference>
<reference evidence="2 3" key="1">
    <citation type="submission" date="2017-10" db="EMBL/GenBank/DDBJ databases">
        <title>Whole genome of Pedobacter ginsengisoli T01R-27 isolated from tomato rhizosphere.</title>
        <authorList>
            <person name="Weon H.-Y."/>
            <person name="Lee S.A."/>
            <person name="Sang M.K."/>
            <person name="Song J."/>
        </authorList>
    </citation>
    <scope>NUCLEOTIDE SEQUENCE [LARGE SCALE GENOMIC DNA]</scope>
    <source>
        <strain evidence="2 3">T01R-27</strain>
    </source>
</reference>
<protein>
    <submittedName>
        <fullName evidence="2">Glycosyltransferase WbuB</fullName>
    </submittedName>
</protein>
<dbReference type="InterPro" id="IPR001296">
    <property type="entry name" value="Glyco_trans_1"/>
</dbReference>
<keyword evidence="2" id="KW-0808">Transferase</keyword>
<accession>A0A2D1U8Q2</accession>
<evidence type="ECO:0000313" key="3">
    <source>
        <dbReference type="Proteomes" id="UP000223749"/>
    </source>
</evidence>
<dbReference type="PANTHER" id="PTHR45947">
    <property type="entry name" value="SULFOQUINOVOSYL TRANSFERASE SQD2"/>
    <property type="match status" value="1"/>
</dbReference>
<dbReference type="CDD" id="cd03794">
    <property type="entry name" value="GT4_WbuB-like"/>
    <property type="match status" value="1"/>
</dbReference>
<name>A0A2D1U8Q2_9SPHI</name>
<dbReference type="Pfam" id="PF00534">
    <property type="entry name" value="Glycos_transf_1"/>
    <property type="match status" value="1"/>
</dbReference>
<gene>
    <name evidence="2" type="ORF">CPT03_16530</name>
</gene>
<dbReference type="Proteomes" id="UP000223749">
    <property type="component" value="Chromosome"/>
</dbReference>
<evidence type="ECO:0000313" key="2">
    <source>
        <dbReference type="EMBL" id="ATP57952.1"/>
    </source>
</evidence>
<evidence type="ECO:0000259" key="1">
    <source>
        <dbReference type="Pfam" id="PF00534"/>
    </source>
</evidence>
<dbReference type="SUPFAM" id="SSF53756">
    <property type="entry name" value="UDP-Glycosyltransferase/glycogen phosphorylase"/>
    <property type="match status" value="1"/>
</dbReference>
<dbReference type="KEGG" id="pgs:CPT03_16530"/>
<dbReference type="Gene3D" id="3.40.50.2000">
    <property type="entry name" value="Glycogen Phosphorylase B"/>
    <property type="match status" value="2"/>
</dbReference>
<proteinExistence type="predicted"/>
<feature type="domain" description="Glycosyl transferase family 1" evidence="1">
    <location>
        <begin position="209"/>
        <end position="357"/>
    </location>
</feature>